<protein>
    <recommendedName>
        <fullName evidence="5">RING-type domain-containing protein</fullName>
    </recommendedName>
</protein>
<gene>
    <name evidence="7" type="ORF">EDS130_LOCUS31396</name>
    <name evidence="6" type="ORF">XAT740_LOCUS6328</name>
</gene>
<proteinExistence type="predicted"/>
<name>A0A813XBY8_ADIRI</name>
<dbReference type="Pfam" id="PF13920">
    <property type="entry name" value="zf-C3HC4_3"/>
    <property type="match status" value="1"/>
</dbReference>
<comment type="caution">
    <text evidence="6">The sequence shown here is derived from an EMBL/GenBank/DDBJ whole genome shotgun (WGS) entry which is preliminary data.</text>
</comment>
<evidence type="ECO:0000313" key="7">
    <source>
        <dbReference type="EMBL" id="CAF1315812.1"/>
    </source>
</evidence>
<sequence>MTDEYLPVSDLNEASGEVEERELLVTNKDDQETSIVNENGYESECSSSSRSEHDIASAALEVEADAFTRFIERQRMEVMFELRRLRLGERPVTGQPNRERIETFLNNIQDHQQDARVPAARPPIPSARMADINSLADRRCVSLALSSAAFRQDLENAVRQSIRTVPTPVVVQQQPRPHVAPTALVQQPRSQVTPIVPPAPTPQVQPSHNTLNVERREREIDAWQAITQMQRERIIVEISDLVHRQLVTSALESDFRRHLEQNVLNHIAHDAPAPQEQLTVPRAAPQLRTTATAAVAQASTSNIDALSTRLDSMQQMLQMMFTMQMDMQRSLRQEVASVLAQQTTTTTNASTEPMASGRCTICLTATADTVLYRCGHLCVCYMCGLQLQQQTSVHGIKCPVCRAPVDDILRVYRSSRDGE</sequence>
<dbReference type="PANTHER" id="PTHR46519:SF2">
    <property type="entry name" value="RING_U-BOX SUPERFAMILY PROTEIN"/>
    <property type="match status" value="1"/>
</dbReference>
<dbReference type="SMART" id="SM00184">
    <property type="entry name" value="RING"/>
    <property type="match status" value="1"/>
</dbReference>
<dbReference type="CDD" id="cd16647">
    <property type="entry name" value="mRING-HC-C3HC5_NEU1"/>
    <property type="match status" value="1"/>
</dbReference>
<dbReference type="Gene3D" id="3.30.40.10">
    <property type="entry name" value="Zinc/RING finger domain, C3HC4 (zinc finger)"/>
    <property type="match status" value="1"/>
</dbReference>
<dbReference type="EMBL" id="CAJNOJ010000230">
    <property type="protein sequence ID" value="CAF1315812.1"/>
    <property type="molecule type" value="Genomic_DNA"/>
</dbReference>
<feature type="domain" description="RING-type" evidence="5">
    <location>
        <begin position="359"/>
        <end position="402"/>
    </location>
</feature>
<dbReference type="SUPFAM" id="SSF57850">
    <property type="entry name" value="RING/U-box"/>
    <property type="match status" value="1"/>
</dbReference>
<dbReference type="GO" id="GO:0008270">
    <property type="term" value="F:zinc ion binding"/>
    <property type="evidence" value="ECO:0007669"/>
    <property type="project" value="UniProtKB-KW"/>
</dbReference>
<dbReference type="OrthoDB" id="6078042at2759"/>
<keyword evidence="1 3" id="KW-0479">Metal-binding</keyword>
<feature type="region of interest" description="Disordered" evidence="4">
    <location>
        <begin position="1"/>
        <end position="52"/>
    </location>
</feature>
<dbReference type="Proteomes" id="UP000663852">
    <property type="component" value="Unassembled WGS sequence"/>
</dbReference>
<dbReference type="EMBL" id="CAJNOR010000286">
    <property type="protein sequence ID" value="CAF0867752.1"/>
    <property type="molecule type" value="Genomic_DNA"/>
</dbReference>
<organism evidence="6 8">
    <name type="scientific">Adineta ricciae</name>
    <name type="common">Rotifer</name>
    <dbReference type="NCBI Taxonomy" id="249248"/>
    <lineage>
        <taxon>Eukaryota</taxon>
        <taxon>Metazoa</taxon>
        <taxon>Spiralia</taxon>
        <taxon>Gnathifera</taxon>
        <taxon>Rotifera</taxon>
        <taxon>Eurotatoria</taxon>
        <taxon>Bdelloidea</taxon>
        <taxon>Adinetida</taxon>
        <taxon>Adinetidae</taxon>
        <taxon>Adineta</taxon>
    </lineage>
</organism>
<evidence type="ECO:0000256" key="2">
    <source>
        <dbReference type="ARBA" id="ARBA00022833"/>
    </source>
</evidence>
<dbReference type="PROSITE" id="PS50089">
    <property type="entry name" value="ZF_RING_2"/>
    <property type="match status" value="1"/>
</dbReference>
<evidence type="ECO:0000256" key="3">
    <source>
        <dbReference type="PROSITE-ProRule" id="PRU00175"/>
    </source>
</evidence>
<keyword evidence="8" id="KW-1185">Reference proteome</keyword>
<dbReference type="InterPro" id="IPR013083">
    <property type="entry name" value="Znf_RING/FYVE/PHD"/>
</dbReference>
<dbReference type="PANTHER" id="PTHR46519">
    <property type="entry name" value="RING/U-BOX SUPERFAMILY PROTEIN"/>
    <property type="match status" value="1"/>
</dbReference>
<evidence type="ECO:0000256" key="4">
    <source>
        <dbReference type="SAM" id="MobiDB-lite"/>
    </source>
</evidence>
<keyword evidence="2" id="KW-0862">Zinc</keyword>
<dbReference type="InterPro" id="IPR001841">
    <property type="entry name" value="Znf_RING"/>
</dbReference>
<feature type="compositionally biased region" description="Basic and acidic residues" evidence="4">
    <location>
        <begin position="21"/>
        <end position="31"/>
    </location>
</feature>
<reference evidence="6" key="1">
    <citation type="submission" date="2021-02" db="EMBL/GenBank/DDBJ databases">
        <authorList>
            <person name="Nowell W R."/>
        </authorList>
    </citation>
    <scope>NUCLEOTIDE SEQUENCE</scope>
</reference>
<evidence type="ECO:0000313" key="6">
    <source>
        <dbReference type="EMBL" id="CAF0867752.1"/>
    </source>
</evidence>
<evidence type="ECO:0000256" key="1">
    <source>
        <dbReference type="ARBA" id="ARBA00022771"/>
    </source>
</evidence>
<dbReference type="Proteomes" id="UP000663828">
    <property type="component" value="Unassembled WGS sequence"/>
</dbReference>
<dbReference type="AlphaFoldDB" id="A0A813XBY8"/>
<accession>A0A813XBY8</accession>
<evidence type="ECO:0000313" key="8">
    <source>
        <dbReference type="Proteomes" id="UP000663828"/>
    </source>
</evidence>
<keyword evidence="1 3" id="KW-0863">Zinc-finger</keyword>
<evidence type="ECO:0000259" key="5">
    <source>
        <dbReference type="PROSITE" id="PS50089"/>
    </source>
</evidence>